<evidence type="ECO:0000313" key="1">
    <source>
        <dbReference type="EMBL" id="KAK3707141.1"/>
    </source>
</evidence>
<protein>
    <submittedName>
        <fullName evidence="1">Uncharacterized protein</fullName>
    </submittedName>
</protein>
<name>A0ACC3N159_9PEZI</name>
<reference evidence="1" key="1">
    <citation type="submission" date="2023-07" db="EMBL/GenBank/DDBJ databases">
        <title>Black Yeasts Isolated from many extreme environments.</title>
        <authorList>
            <person name="Coleine C."/>
            <person name="Stajich J.E."/>
            <person name="Selbmann L."/>
        </authorList>
    </citation>
    <scope>NUCLEOTIDE SEQUENCE</scope>
    <source>
        <strain evidence="1">CCFEE 5714</strain>
    </source>
</reference>
<dbReference type="EMBL" id="JAUTXU010000113">
    <property type="protein sequence ID" value="KAK3707141.1"/>
    <property type="molecule type" value="Genomic_DNA"/>
</dbReference>
<evidence type="ECO:0000313" key="2">
    <source>
        <dbReference type="Proteomes" id="UP001281147"/>
    </source>
</evidence>
<dbReference type="Proteomes" id="UP001281147">
    <property type="component" value="Unassembled WGS sequence"/>
</dbReference>
<accession>A0ACC3N159</accession>
<organism evidence="1 2">
    <name type="scientific">Vermiconidia calcicola</name>
    <dbReference type="NCBI Taxonomy" id="1690605"/>
    <lineage>
        <taxon>Eukaryota</taxon>
        <taxon>Fungi</taxon>
        <taxon>Dikarya</taxon>
        <taxon>Ascomycota</taxon>
        <taxon>Pezizomycotina</taxon>
        <taxon>Dothideomycetes</taxon>
        <taxon>Dothideomycetidae</taxon>
        <taxon>Mycosphaerellales</taxon>
        <taxon>Extremaceae</taxon>
        <taxon>Vermiconidia</taxon>
    </lineage>
</organism>
<sequence length="231" mass="26344">MAAEASGGDEREPLVTPTDTLQSETATVANPPASFLGIPRELRNKIYEHVIKDEQFPDIMDRSFRMRPGLVDTFGESKQMSDDCSIHSQNFEAKCANRIEVRRAVQWETTWTTTSFVSNSSTRTGAIFNLCTRWSNSTSIWAPSQPTAETVYPYILNEQDARAGEPRIFGERRNQRFYDCVMRFTELGTGAAEEGWQEDQLWVEFQKWCLHEVKMEMKVLMKIIAKGSPAV</sequence>
<keyword evidence="2" id="KW-1185">Reference proteome</keyword>
<gene>
    <name evidence="1" type="ORF">LTR37_012310</name>
</gene>
<comment type="caution">
    <text evidence="1">The sequence shown here is derived from an EMBL/GenBank/DDBJ whole genome shotgun (WGS) entry which is preliminary data.</text>
</comment>
<proteinExistence type="predicted"/>